<feature type="compositionally biased region" description="Polar residues" evidence="2">
    <location>
        <begin position="538"/>
        <end position="550"/>
    </location>
</feature>
<feature type="compositionally biased region" description="Basic and acidic residues" evidence="2">
    <location>
        <begin position="507"/>
        <end position="516"/>
    </location>
</feature>
<dbReference type="GO" id="GO:0006310">
    <property type="term" value="P:DNA recombination"/>
    <property type="evidence" value="ECO:0007669"/>
    <property type="project" value="UniProtKB-KW"/>
</dbReference>
<dbReference type="GO" id="GO:0003677">
    <property type="term" value="F:DNA binding"/>
    <property type="evidence" value="ECO:0007669"/>
    <property type="project" value="InterPro"/>
</dbReference>
<dbReference type="Proteomes" id="UP000054477">
    <property type="component" value="Unassembled WGS sequence"/>
</dbReference>
<dbReference type="SUPFAM" id="SSF56349">
    <property type="entry name" value="DNA breaking-rejoining enzymes"/>
    <property type="match status" value="1"/>
</dbReference>
<dbReference type="InterPro" id="IPR013762">
    <property type="entry name" value="Integrase-like_cat_sf"/>
</dbReference>
<feature type="compositionally biased region" description="Polar residues" evidence="2">
    <location>
        <begin position="520"/>
        <end position="530"/>
    </location>
</feature>
<dbReference type="InterPro" id="IPR011010">
    <property type="entry name" value="DNA_brk_join_enz"/>
</dbReference>
<keyword evidence="1" id="KW-0233">DNA recombination</keyword>
<feature type="region of interest" description="Disordered" evidence="2">
    <location>
        <begin position="1"/>
        <end position="20"/>
    </location>
</feature>
<organism evidence="3 4">
    <name type="scientific">Laccaria amethystina LaAM-08-1</name>
    <dbReference type="NCBI Taxonomy" id="1095629"/>
    <lineage>
        <taxon>Eukaryota</taxon>
        <taxon>Fungi</taxon>
        <taxon>Dikarya</taxon>
        <taxon>Basidiomycota</taxon>
        <taxon>Agaricomycotina</taxon>
        <taxon>Agaricomycetes</taxon>
        <taxon>Agaricomycetidae</taxon>
        <taxon>Agaricales</taxon>
        <taxon>Agaricineae</taxon>
        <taxon>Hydnangiaceae</taxon>
        <taxon>Laccaria</taxon>
    </lineage>
</organism>
<dbReference type="STRING" id="1095629.A0A0C9XAQ4"/>
<dbReference type="EMBL" id="KN838849">
    <property type="protein sequence ID" value="KIJ93352.1"/>
    <property type="molecule type" value="Genomic_DNA"/>
</dbReference>
<sequence length="629" mass="70438">MSKNNTARKSSERKAKSQTMDFDTLQNIRDASLLQYGKSKNTNKAYAGHIARGKRFLANIISERTAKGIEVCDKGIPTNELAKAFDNPPNRYSAVALEFFLVQKVFTEELSKSYAEGIQGAFADYWDKMDEQTYAGAYVLDKATGNITGCPARAPAIHDLMKAVKTRAGTKGAAATRKHAEAMSLEDLQKLVRWSEEQCPNELFDNAPSSPQSVALMNTHGLMRALCPTLFVLMLRVFEGLSLQYGDLTLGLNGPAPYHFPFFEVKLEERKNWQKQAGYDGPRTGGIYQIYKQDIDEMDVYTHLPRWLKYLESRLGRSLEVDDYIFPYVSQNGTIDPKRAMSYDVFQKLLTEFAAGAGLIKVYTTHCFRRGGAQYRFMYAPIGRRWSLSVIRWWGGWAKGEQVDTMIKYLVDSLQSYESGHGDALCPIPTEADKSFMGEHVNLAPPSTEEIRQWKLSMDRSLGNVVSEIVGQVTAAFAGTRLSQSPSPEPDTAAPSPSNSTVSLQERSVRHSRDRPSSMPYPTNAPSRAQSVRCASDTDGSATGTRSPGTNLPPIPGVVIRDVRNWRDVIQQWDVGDTGMVALKDWPKEWYQGSMKKYTGSLYSQRKKIAEEYERCVLRVLSGDQKFAK</sequence>
<evidence type="ECO:0000256" key="2">
    <source>
        <dbReference type="SAM" id="MobiDB-lite"/>
    </source>
</evidence>
<dbReference type="Gene3D" id="1.10.443.10">
    <property type="entry name" value="Intergrase catalytic core"/>
    <property type="match status" value="1"/>
</dbReference>
<evidence type="ECO:0000313" key="3">
    <source>
        <dbReference type="EMBL" id="KIJ93352.1"/>
    </source>
</evidence>
<feature type="compositionally biased region" description="Polar residues" evidence="2">
    <location>
        <begin position="495"/>
        <end position="506"/>
    </location>
</feature>
<gene>
    <name evidence="3" type="ORF">K443DRAFT_125632</name>
</gene>
<name>A0A0C9XAQ4_9AGAR</name>
<feature type="region of interest" description="Disordered" evidence="2">
    <location>
        <begin position="481"/>
        <end position="556"/>
    </location>
</feature>
<keyword evidence="4" id="KW-1185">Reference proteome</keyword>
<protein>
    <submittedName>
        <fullName evidence="3">Unplaced genomic scaffold K443scaffold_314, whole genome shotgun sequence</fullName>
    </submittedName>
</protein>
<reference evidence="3 4" key="1">
    <citation type="submission" date="2014-04" db="EMBL/GenBank/DDBJ databases">
        <authorList>
            <consortium name="DOE Joint Genome Institute"/>
            <person name="Kuo A."/>
            <person name="Kohler A."/>
            <person name="Nagy L.G."/>
            <person name="Floudas D."/>
            <person name="Copeland A."/>
            <person name="Barry K.W."/>
            <person name="Cichocki N."/>
            <person name="Veneault-Fourrey C."/>
            <person name="LaButti K."/>
            <person name="Lindquist E.A."/>
            <person name="Lipzen A."/>
            <person name="Lundell T."/>
            <person name="Morin E."/>
            <person name="Murat C."/>
            <person name="Sun H."/>
            <person name="Tunlid A."/>
            <person name="Henrissat B."/>
            <person name="Grigoriev I.V."/>
            <person name="Hibbett D.S."/>
            <person name="Martin F."/>
            <person name="Nordberg H.P."/>
            <person name="Cantor M.N."/>
            <person name="Hua S.X."/>
        </authorList>
    </citation>
    <scope>NUCLEOTIDE SEQUENCE [LARGE SCALE GENOMIC DNA]</scope>
    <source>
        <strain evidence="3 4">LaAM-08-1</strain>
    </source>
</reference>
<reference evidence="4" key="2">
    <citation type="submission" date="2015-01" db="EMBL/GenBank/DDBJ databases">
        <title>Evolutionary Origins and Diversification of the Mycorrhizal Mutualists.</title>
        <authorList>
            <consortium name="DOE Joint Genome Institute"/>
            <consortium name="Mycorrhizal Genomics Consortium"/>
            <person name="Kohler A."/>
            <person name="Kuo A."/>
            <person name="Nagy L.G."/>
            <person name="Floudas D."/>
            <person name="Copeland A."/>
            <person name="Barry K.W."/>
            <person name="Cichocki N."/>
            <person name="Veneault-Fourrey C."/>
            <person name="LaButti K."/>
            <person name="Lindquist E.A."/>
            <person name="Lipzen A."/>
            <person name="Lundell T."/>
            <person name="Morin E."/>
            <person name="Murat C."/>
            <person name="Riley R."/>
            <person name="Ohm R."/>
            <person name="Sun H."/>
            <person name="Tunlid A."/>
            <person name="Henrissat B."/>
            <person name="Grigoriev I.V."/>
            <person name="Hibbett D.S."/>
            <person name="Martin F."/>
        </authorList>
    </citation>
    <scope>NUCLEOTIDE SEQUENCE [LARGE SCALE GENOMIC DNA]</scope>
    <source>
        <strain evidence="4">LaAM-08-1</strain>
    </source>
</reference>
<evidence type="ECO:0000313" key="4">
    <source>
        <dbReference type="Proteomes" id="UP000054477"/>
    </source>
</evidence>
<evidence type="ECO:0000256" key="1">
    <source>
        <dbReference type="ARBA" id="ARBA00023172"/>
    </source>
</evidence>
<dbReference type="OrthoDB" id="2976553at2759"/>
<dbReference type="AlphaFoldDB" id="A0A0C9XAQ4"/>
<dbReference type="HOGENOM" id="CLU_013901_0_1_1"/>
<accession>A0A0C9XAQ4</accession>
<proteinExistence type="predicted"/>
<dbReference type="GO" id="GO:0015074">
    <property type="term" value="P:DNA integration"/>
    <property type="evidence" value="ECO:0007669"/>
    <property type="project" value="InterPro"/>
</dbReference>